<dbReference type="EMBL" id="LGEM01000121">
    <property type="protein sequence ID" value="KUP95541.1"/>
    <property type="molecule type" value="Genomic_DNA"/>
</dbReference>
<protein>
    <recommendedName>
        <fullName evidence="5">DUF3105 domain-containing protein</fullName>
    </recommendedName>
</protein>
<name>A0A147KE12_THECS</name>
<dbReference type="RefSeq" id="WP_232306695.1">
    <property type="nucleotide sequence ID" value="NZ_KQ950182.1"/>
</dbReference>
<dbReference type="InterPro" id="IPR021454">
    <property type="entry name" value="DUF3105"/>
</dbReference>
<dbReference type="Proteomes" id="UP000074382">
    <property type="component" value="Unassembled WGS sequence"/>
</dbReference>
<dbReference type="PATRIC" id="fig|665004.4.peg.2406"/>
<feature type="region of interest" description="Disordered" evidence="1">
    <location>
        <begin position="40"/>
        <end position="68"/>
    </location>
</feature>
<keyword evidence="2" id="KW-0812">Transmembrane</keyword>
<keyword evidence="2" id="KW-0472">Membrane</keyword>
<dbReference type="AlphaFoldDB" id="A0A147KE12"/>
<feature type="transmembrane region" description="Helical" evidence="2">
    <location>
        <begin position="12"/>
        <end position="36"/>
    </location>
</feature>
<evidence type="ECO:0008006" key="5">
    <source>
        <dbReference type="Google" id="ProtNLM"/>
    </source>
</evidence>
<keyword evidence="4" id="KW-1185">Reference proteome</keyword>
<evidence type="ECO:0000313" key="3">
    <source>
        <dbReference type="EMBL" id="KUP95541.1"/>
    </source>
</evidence>
<keyword evidence="2" id="KW-1133">Transmembrane helix</keyword>
<dbReference type="STRING" id="665004.AC529_17050"/>
<proteinExistence type="predicted"/>
<evidence type="ECO:0000256" key="1">
    <source>
        <dbReference type="SAM" id="MobiDB-lite"/>
    </source>
</evidence>
<organism evidence="3 4">
    <name type="scientific">Thermobifida cellulosilytica TB100</name>
    <dbReference type="NCBI Taxonomy" id="665004"/>
    <lineage>
        <taxon>Bacteria</taxon>
        <taxon>Bacillati</taxon>
        <taxon>Actinomycetota</taxon>
        <taxon>Actinomycetes</taxon>
        <taxon>Streptosporangiales</taxon>
        <taxon>Nocardiopsidaceae</taxon>
        <taxon>Thermobifida</taxon>
    </lineage>
</organism>
<sequence length="210" mass="21578">MPRRSGGSGALGWIIGGVAAVLVLLVVVVVAAVVVLGGSDSGGGGTGTDSRPRPPAAQGVEEPGDIPGVQTFDVSSYNHVEGTVDYPQYPPVGGDHNPVWLNCGVYTVPVPAENAVHSMEHGAVWITHDPDLDPAQLAYLHGLYSTGDYIIISPADGLPAPVVLSAWGKQLTVDSAEDERVVDFLVSYVQGPQTPEPGAACFGGVSVQTS</sequence>
<evidence type="ECO:0000256" key="2">
    <source>
        <dbReference type="SAM" id="Phobius"/>
    </source>
</evidence>
<comment type="caution">
    <text evidence="3">The sequence shown here is derived from an EMBL/GenBank/DDBJ whole genome shotgun (WGS) entry which is preliminary data.</text>
</comment>
<dbReference type="Pfam" id="PF11303">
    <property type="entry name" value="DUF3105"/>
    <property type="match status" value="1"/>
</dbReference>
<accession>A0A147KE12</accession>
<gene>
    <name evidence="3" type="ORF">AC529_17050</name>
</gene>
<evidence type="ECO:0000313" key="4">
    <source>
        <dbReference type="Proteomes" id="UP000074382"/>
    </source>
</evidence>
<reference evidence="4" key="1">
    <citation type="journal article" date="2017" name="Acta Aliment.">
        <title>Plant polysaccharide degrading enzyme system of Thermpbifida cellulosilytica TB100 revealed by de novo genome project data.</title>
        <authorList>
            <person name="Toth A."/>
            <person name="Baka E."/>
            <person name="Luzics S."/>
            <person name="Bata-Vidacs I."/>
            <person name="Nagy I."/>
            <person name="Balint B."/>
            <person name="Herceg R."/>
            <person name="Olasz F."/>
            <person name="Wilk T."/>
            <person name="Nagy T."/>
            <person name="Kriszt B."/>
            <person name="Nagy I."/>
            <person name="Kukolya J."/>
        </authorList>
    </citation>
    <scope>NUCLEOTIDE SEQUENCE [LARGE SCALE GENOMIC DNA]</scope>
    <source>
        <strain evidence="4">TB100</strain>
    </source>
</reference>